<organism evidence="1">
    <name type="scientific">marine sediment metagenome</name>
    <dbReference type="NCBI Taxonomy" id="412755"/>
    <lineage>
        <taxon>unclassified sequences</taxon>
        <taxon>metagenomes</taxon>
        <taxon>ecological metagenomes</taxon>
    </lineage>
</organism>
<reference evidence="1" key="1">
    <citation type="journal article" date="2014" name="Front. Microbiol.">
        <title>High frequency of phylogenetically diverse reductive dehalogenase-homologous genes in deep subseafloor sedimentary metagenomes.</title>
        <authorList>
            <person name="Kawai M."/>
            <person name="Futagami T."/>
            <person name="Toyoda A."/>
            <person name="Takaki Y."/>
            <person name="Nishi S."/>
            <person name="Hori S."/>
            <person name="Arai W."/>
            <person name="Tsubouchi T."/>
            <person name="Morono Y."/>
            <person name="Uchiyama I."/>
            <person name="Ito T."/>
            <person name="Fujiyama A."/>
            <person name="Inagaki F."/>
            <person name="Takami H."/>
        </authorList>
    </citation>
    <scope>NUCLEOTIDE SEQUENCE</scope>
    <source>
        <strain evidence="1">Expedition CK06-06</strain>
    </source>
</reference>
<sequence length="87" mass="9478">MTSLSEKVKGLSRRKKVGRFCALDFDGRQLRIVEAESSGGRTHIRKAVAADMPEGLDMADAPAVGEFVKYTLDQMHLASTAVLMNVP</sequence>
<dbReference type="EMBL" id="BARS01007735">
    <property type="protein sequence ID" value="GAF68773.1"/>
    <property type="molecule type" value="Genomic_DNA"/>
</dbReference>
<evidence type="ECO:0000313" key="1">
    <source>
        <dbReference type="EMBL" id="GAF68773.1"/>
    </source>
</evidence>
<dbReference type="AlphaFoldDB" id="X0RJ15"/>
<protein>
    <submittedName>
        <fullName evidence="1">Uncharacterized protein</fullName>
    </submittedName>
</protein>
<proteinExistence type="predicted"/>
<accession>X0RJ15</accession>
<comment type="caution">
    <text evidence="1">The sequence shown here is derived from an EMBL/GenBank/DDBJ whole genome shotgun (WGS) entry which is preliminary data.</text>
</comment>
<name>X0RJ15_9ZZZZ</name>
<gene>
    <name evidence="1" type="ORF">S01H1_14846</name>
</gene>
<feature type="non-terminal residue" evidence="1">
    <location>
        <position position="87"/>
    </location>
</feature>